<evidence type="ECO:0000313" key="2">
    <source>
        <dbReference type="Proteomes" id="UP001204615"/>
    </source>
</evidence>
<dbReference type="EMBL" id="JAMZEK010000003">
    <property type="protein sequence ID" value="MCP1375274.1"/>
    <property type="molecule type" value="Genomic_DNA"/>
</dbReference>
<dbReference type="InterPro" id="IPR003489">
    <property type="entry name" value="RHF/RaiA"/>
</dbReference>
<evidence type="ECO:0000313" key="1">
    <source>
        <dbReference type="EMBL" id="MCP1375274.1"/>
    </source>
</evidence>
<sequence>MSFVIEVSFLDMPPSKALHEDISRHALQLQHFAPTLADCRVTVRHSEMRHHQGNHFHVLARVSLPGGGQFEAGRETGNDTHADAYVAVRDTFAALRRQLQDFMRIRRGDVKHHDRPDAR</sequence>
<reference evidence="1 2" key="1">
    <citation type="submission" date="2022-06" db="EMBL/GenBank/DDBJ databases">
        <title>Dyella sp. Sa strain:Sa Genome sequencing.</title>
        <authorList>
            <person name="Park S."/>
        </authorList>
    </citation>
    <scope>NUCLEOTIDE SEQUENCE [LARGE SCALE GENOMIC DNA]</scope>
    <source>
        <strain evidence="1 2">Sa</strain>
    </source>
</reference>
<accession>A0ABT1FD24</accession>
<gene>
    <name evidence="1" type="ORF">NC595_14580</name>
</gene>
<protein>
    <submittedName>
        <fullName evidence="1">HPF/RaiA family ribosome-associated protein</fullName>
    </submittedName>
</protein>
<dbReference type="Gene3D" id="3.30.160.100">
    <property type="entry name" value="Ribosome hibernation promotion factor-like"/>
    <property type="match status" value="1"/>
</dbReference>
<comment type="caution">
    <text evidence="1">The sequence shown here is derived from an EMBL/GenBank/DDBJ whole genome shotgun (WGS) entry which is preliminary data.</text>
</comment>
<dbReference type="RefSeq" id="WP_253567638.1">
    <property type="nucleotide sequence ID" value="NZ_JAMZEK010000003.1"/>
</dbReference>
<keyword evidence="2" id="KW-1185">Reference proteome</keyword>
<organism evidence="1 2">
    <name type="scientific">Dyella lutea</name>
    <dbReference type="NCBI Taxonomy" id="2950441"/>
    <lineage>
        <taxon>Bacteria</taxon>
        <taxon>Pseudomonadati</taxon>
        <taxon>Pseudomonadota</taxon>
        <taxon>Gammaproteobacteria</taxon>
        <taxon>Lysobacterales</taxon>
        <taxon>Rhodanobacteraceae</taxon>
        <taxon>Dyella</taxon>
    </lineage>
</organism>
<dbReference type="Pfam" id="PF02482">
    <property type="entry name" value="Ribosomal_S30AE"/>
    <property type="match status" value="1"/>
</dbReference>
<proteinExistence type="predicted"/>
<name>A0ABT1FD24_9GAMM</name>
<dbReference type="InterPro" id="IPR036567">
    <property type="entry name" value="RHF-like"/>
</dbReference>
<dbReference type="SUPFAM" id="SSF69754">
    <property type="entry name" value="Ribosome binding protein Y (YfiA homologue)"/>
    <property type="match status" value="1"/>
</dbReference>
<dbReference type="Proteomes" id="UP001204615">
    <property type="component" value="Unassembled WGS sequence"/>
</dbReference>